<dbReference type="PROSITE" id="PS50920">
    <property type="entry name" value="SOLCAR"/>
    <property type="match status" value="3"/>
</dbReference>
<dbReference type="PRINTS" id="PR00928">
    <property type="entry name" value="GRAVESDC"/>
</dbReference>
<keyword evidence="8 9" id="KW-0472">Membrane</keyword>
<dbReference type="Pfam" id="PF00153">
    <property type="entry name" value="Mito_carr"/>
    <property type="match status" value="3"/>
</dbReference>
<comment type="subcellular location">
    <subcellularLocation>
        <location evidence="1">Mitochondrion inner membrane</location>
        <topology evidence="1">Multi-pass membrane protein</topology>
    </subcellularLocation>
</comment>
<evidence type="ECO:0000256" key="4">
    <source>
        <dbReference type="ARBA" id="ARBA00022692"/>
    </source>
</evidence>
<keyword evidence="4 9" id="KW-0812">Transmembrane</keyword>
<feature type="repeat" description="Solcar" evidence="9">
    <location>
        <begin position="7"/>
        <end position="89"/>
    </location>
</feature>
<dbReference type="OMA" id="YKMSVPK"/>
<keyword evidence="6" id="KW-0999">Mitochondrion inner membrane</keyword>
<dbReference type="CTD" id="20233727"/>
<feature type="repeat" description="Solcar" evidence="9">
    <location>
        <begin position="97"/>
        <end position="185"/>
    </location>
</feature>
<reference evidence="11 12" key="1">
    <citation type="journal article" date="2013" name="Nature">
        <title>Insights into bilaterian evolution from three spiralian genomes.</title>
        <authorList>
            <person name="Simakov O."/>
            <person name="Marletaz F."/>
            <person name="Cho S.J."/>
            <person name="Edsinger-Gonzales E."/>
            <person name="Havlak P."/>
            <person name="Hellsten U."/>
            <person name="Kuo D.H."/>
            <person name="Larsson T."/>
            <person name="Lv J."/>
            <person name="Arendt D."/>
            <person name="Savage R."/>
            <person name="Osoegawa K."/>
            <person name="de Jong P."/>
            <person name="Grimwood J."/>
            <person name="Chapman J.A."/>
            <person name="Shapiro H."/>
            <person name="Aerts A."/>
            <person name="Otillar R.P."/>
            <person name="Terry A.Y."/>
            <person name="Boore J.L."/>
            <person name="Grigoriev I.V."/>
            <person name="Lindberg D.R."/>
            <person name="Seaver E.C."/>
            <person name="Weisblat D.A."/>
            <person name="Putnam N.H."/>
            <person name="Rokhsar D.S."/>
        </authorList>
    </citation>
    <scope>NUCLEOTIDE SEQUENCE [LARGE SCALE GENOMIC DNA]</scope>
</reference>
<accession>V4AKB0</accession>
<evidence type="ECO:0000256" key="7">
    <source>
        <dbReference type="ARBA" id="ARBA00023128"/>
    </source>
</evidence>
<dbReference type="RefSeq" id="XP_009044677.1">
    <property type="nucleotide sequence ID" value="XM_009046429.1"/>
</dbReference>
<comment type="similarity">
    <text evidence="2 10">Belongs to the mitochondrial carrier (TC 2.A.29) family.</text>
</comment>
<keyword evidence="7" id="KW-0496">Mitochondrion</keyword>
<name>V4AKB0_LOTGI</name>
<evidence type="ECO:0000256" key="1">
    <source>
        <dbReference type="ARBA" id="ARBA00004448"/>
    </source>
</evidence>
<dbReference type="InterPro" id="IPR018108">
    <property type="entry name" value="MCP_transmembrane"/>
</dbReference>
<sequence>MCSLDNENHLIIGVAGCVAKTVVAPLDRIKILLQAHNQHYKHLGIGRTFIEIYRKEGFLGFYKGNGVQMIRIFPYSGIQFFINERCKIIFNRHTRSHPHINRIAAGSVAGLTAVLFTYPLDIARSRLAFQVTGEHRYLGLRHLLKCMIYSEGGMKALYRGIVPTMIGMVPYSGLSFFCFGTLKEICLKYFPDQCGTPCDKNKGQINLNIPTKLVCGGISGAVSQTITYPLDIVRRRLQVSVLLPDSHKYEQQGWVETLRLIKQENGIVNGLYRGLSINYIRVIPMAAVSFSTFETLSEILINYTEKKHQIR</sequence>
<dbReference type="Proteomes" id="UP000030746">
    <property type="component" value="Unassembled WGS sequence"/>
</dbReference>
<dbReference type="EMBL" id="KB199676">
    <property type="protein sequence ID" value="ESP04634.1"/>
    <property type="molecule type" value="Genomic_DNA"/>
</dbReference>
<protein>
    <submittedName>
        <fullName evidence="11">Uncharacterized protein</fullName>
    </submittedName>
</protein>
<gene>
    <name evidence="11" type="ORF">LOTGIDRAFT_135819</name>
</gene>
<proteinExistence type="inferred from homology"/>
<dbReference type="STRING" id="225164.V4AKB0"/>
<keyword evidence="3 10" id="KW-0813">Transport</keyword>
<dbReference type="InterPro" id="IPR002067">
    <property type="entry name" value="MCP"/>
</dbReference>
<evidence type="ECO:0000256" key="10">
    <source>
        <dbReference type="RuleBase" id="RU000488"/>
    </source>
</evidence>
<organism evidence="11 12">
    <name type="scientific">Lottia gigantea</name>
    <name type="common">Giant owl limpet</name>
    <dbReference type="NCBI Taxonomy" id="225164"/>
    <lineage>
        <taxon>Eukaryota</taxon>
        <taxon>Metazoa</taxon>
        <taxon>Spiralia</taxon>
        <taxon>Lophotrochozoa</taxon>
        <taxon>Mollusca</taxon>
        <taxon>Gastropoda</taxon>
        <taxon>Patellogastropoda</taxon>
        <taxon>Lottioidea</taxon>
        <taxon>Lottiidae</taxon>
        <taxon>Lottia</taxon>
    </lineage>
</organism>
<dbReference type="GO" id="GO:0055085">
    <property type="term" value="P:transmembrane transport"/>
    <property type="evidence" value="ECO:0007669"/>
    <property type="project" value="InterPro"/>
</dbReference>
<dbReference type="InterPro" id="IPR002167">
    <property type="entry name" value="GDC-like"/>
</dbReference>
<evidence type="ECO:0000256" key="3">
    <source>
        <dbReference type="ARBA" id="ARBA00022448"/>
    </source>
</evidence>
<dbReference type="Gene3D" id="1.50.40.10">
    <property type="entry name" value="Mitochondrial carrier domain"/>
    <property type="match status" value="1"/>
</dbReference>
<dbReference type="GeneID" id="20233727"/>
<keyword evidence="5" id="KW-0677">Repeat</keyword>
<evidence type="ECO:0000256" key="5">
    <source>
        <dbReference type="ARBA" id="ARBA00022737"/>
    </source>
</evidence>
<dbReference type="OrthoDB" id="270584at2759"/>
<keyword evidence="12" id="KW-1185">Reference proteome</keyword>
<dbReference type="SUPFAM" id="SSF103506">
    <property type="entry name" value="Mitochondrial carrier"/>
    <property type="match status" value="1"/>
</dbReference>
<feature type="repeat" description="Solcar" evidence="9">
    <location>
        <begin position="207"/>
        <end position="299"/>
    </location>
</feature>
<dbReference type="KEGG" id="lgi:LOTGIDRAFT_135819"/>
<evidence type="ECO:0000256" key="9">
    <source>
        <dbReference type="PROSITE-ProRule" id="PRU00282"/>
    </source>
</evidence>
<evidence type="ECO:0000313" key="11">
    <source>
        <dbReference type="EMBL" id="ESP04634.1"/>
    </source>
</evidence>
<evidence type="ECO:0000256" key="6">
    <source>
        <dbReference type="ARBA" id="ARBA00022792"/>
    </source>
</evidence>
<dbReference type="PRINTS" id="PR00926">
    <property type="entry name" value="MITOCARRIER"/>
</dbReference>
<evidence type="ECO:0000256" key="8">
    <source>
        <dbReference type="ARBA" id="ARBA00023136"/>
    </source>
</evidence>
<evidence type="ECO:0000256" key="2">
    <source>
        <dbReference type="ARBA" id="ARBA00006375"/>
    </source>
</evidence>
<dbReference type="GO" id="GO:0005743">
    <property type="term" value="C:mitochondrial inner membrane"/>
    <property type="evidence" value="ECO:0007669"/>
    <property type="project" value="UniProtKB-SubCell"/>
</dbReference>
<dbReference type="InterPro" id="IPR023395">
    <property type="entry name" value="MCP_dom_sf"/>
</dbReference>
<dbReference type="HOGENOM" id="CLU_015166_10_1_1"/>
<dbReference type="AlphaFoldDB" id="V4AKB0"/>
<dbReference type="PANTHER" id="PTHR24089">
    <property type="entry name" value="SOLUTE CARRIER FAMILY 25"/>
    <property type="match status" value="1"/>
</dbReference>
<evidence type="ECO:0000313" key="12">
    <source>
        <dbReference type="Proteomes" id="UP000030746"/>
    </source>
</evidence>